<keyword evidence="2" id="KW-1185">Reference proteome</keyword>
<dbReference type="EMBL" id="JAGDFM010001147">
    <property type="protein sequence ID" value="KAG7375473.1"/>
    <property type="molecule type" value="Genomic_DNA"/>
</dbReference>
<dbReference type="OrthoDB" id="165027at2759"/>
<dbReference type="AlphaFoldDB" id="A0A8T1V536"/>
<evidence type="ECO:0000313" key="2">
    <source>
        <dbReference type="Proteomes" id="UP000694044"/>
    </source>
</evidence>
<comment type="caution">
    <text evidence="1">The sequence shown here is derived from an EMBL/GenBank/DDBJ whole genome shotgun (WGS) entry which is preliminary data.</text>
</comment>
<reference evidence="1" key="1">
    <citation type="submission" date="2021-02" db="EMBL/GenBank/DDBJ databases">
        <authorList>
            <person name="Palmer J.M."/>
        </authorList>
    </citation>
    <scope>NUCLEOTIDE SEQUENCE</scope>
    <source>
        <strain evidence="1">SCRP734</strain>
    </source>
</reference>
<proteinExistence type="predicted"/>
<protein>
    <submittedName>
        <fullName evidence="1">Uncharacterized protein</fullName>
    </submittedName>
</protein>
<sequence>MCTGPQHWIIRSNRIQAAHPIAQVAPISKYIPTVATPLTTNAVRVGVTQHINHEAIQRSRREAHSAFCLEALKQHRHHPHHAMSLTTTLVNHSSGFDAALLELAHSRRSIYEHARISGEHRSAHRMLPVDRRESCGDALEAAYTRNMAKFLGERPPPAFASTLSMPVSRQERLLDEALLLAAHSRRSIYDTTRISGEHRSAHRMLPTDLQAERSDRCSDATDASYANAMANYFVTKSASRL</sequence>
<organism evidence="1 2">
    <name type="scientific">Phytophthora pseudosyringae</name>
    <dbReference type="NCBI Taxonomy" id="221518"/>
    <lineage>
        <taxon>Eukaryota</taxon>
        <taxon>Sar</taxon>
        <taxon>Stramenopiles</taxon>
        <taxon>Oomycota</taxon>
        <taxon>Peronosporomycetes</taxon>
        <taxon>Peronosporales</taxon>
        <taxon>Peronosporaceae</taxon>
        <taxon>Phytophthora</taxon>
    </lineage>
</organism>
<gene>
    <name evidence="1" type="ORF">PHYPSEUDO_001086</name>
</gene>
<evidence type="ECO:0000313" key="1">
    <source>
        <dbReference type="EMBL" id="KAG7375473.1"/>
    </source>
</evidence>
<dbReference type="Proteomes" id="UP000694044">
    <property type="component" value="Unassembled WGS sequence"/>
</dbReference>
<name>A0A8T1V536_9STRA</name>
<accession>A0A8T1V536</accession>